<dbReference type="Proteomes" id="UP000030716">
    <property type="component" value="Segment"/>
</dbReference>
<evidence type="ECO:0000313" key="2">
    <source>
        <dbReference type="Proteomes" id="UP000030716"/>
    </source>
</evidence>
<name>A0A0A7HD06_9CAUD</name>
<dbReference type="OrthoDB" id="20989at10239"/>
<evidence type="ECO:0000313" key="1">
    <source>
        <dbReference type="EMBL" id="AIZ02211.1"/>
    </source>
</evidence>
<dbReference type="RefSeq" id="YP_009207332.1">
    <property type="nucleotide sequence ID" value="NC_028894.1"/>
</dbReference>
<sequence length="99" mass="11356">MQTLHEFLVENNYLAEAKTWPLGLQKKNTYKWVDFKGKGDAEDFDQLRKNGYTFLDSNYNKITSFGQKSSIAYIETGKNTPKNITDDFAAYGVIRGSKM</sequence>
<keyword evidence="2" id="KW-1185">Reference proteome</keyword>
<dbReference type="EMBL" id="KP007360">
    <property type="protein sequence ID" value="AIZ02211.1"/>
    <property type="molecule type" value="Genomic_DNA"/>
</dbReference>
<protein>
    <submittedName>
        <fullName evidence="1">Uncharacterized protein</fullName>
    </submittedName>
</protein>
<dbReference type="GeneID" id="26633831"/>
<organism evidence="1 2">
    <name type="scientific">Escherichia phage vB_EcoM_VR20</name>
    <dbReference type="NCBI Taxonomy" id="1567027"/>
    <lineage>
        <taxon>Viruses</taxon>
        <taxon>Duplodnaviria</taxon>
        <taxon>Heunggongvirae</taxon>
        <taxon>Uroviricota</taxon>
        <taxon>Caudoviricetes</taxon>
        <taxon>Pantevenvirales</taxon>
        <taxon>Straboviridae</taxon>
        <taxon>Tevenvirinae</taxon>
        <taxon>Gaprivervirus</taxon>
        <taxon>Gaprivervirus vr20</taxon>
    </lineage>
</organism>
<gene>
    <name evidence="1" type="ORF">VR20_153</name>
</gene>
<proteinExistence type="predicted"/>
<accession>A0A0A7HD06</accession>
<dbReference type="KEGG" id="vg:26633831"/>
<reference evidence="1 2" key="1">
    <citation type="submission" date="2014-10" db="EMBL/GenBank/DDBJ databases">
        <title>VR bacteriophages - a small but diverse group of low-temperature viruses.</title>
        <authorList>
            <person name="Kaliniene L."/>
            <person name="Meskys R."/>
            <person name="Simoliunas E."/>
            <person name="Zajanckauskaite A."/>
            <person name="Truncaite L."/>
        </authorList>
    </citation>
    <scope>NUCLEOTIDE SEQUENCE [LARGE SCALE GENOMIC DNA]</scope>
</reference>